<name>A0A1G2EWU4_9BACT</name>
<organism evidence="1 2">
    <name type="scientific">Candidatus Niyogibacteria bacterium RIFCSPLOWO2_01_FULL_45_48</name>
    <dbReference type="NCBI Taxonomy" id="1801724"/>
    <lineage>
        <taxon>Bacteria</taxon>
        <taxon>Candidatus Niyogiibacteriota</taxon>
    </lineage>
</organism>
<evidence type="ECO:0000313" key="2">
    <source>
        <dbReference type="Proteomes" id="UP000177486"/>
    </source>
</evidence>
<reference evidence="1 2" key="1">
    <citation type="journal article" date="2016" name="Nat. Commun.">
        <title>Thousands of microbial genomes shed light on interconnected biogeochemical processes in an aquifer system.</title>
        <authorList>
            <person name="Anantharaman K."/>
            <person name="Brown C.T."/>
            <person name="Hug L.A."/>
            <person name="Sharon I."/>
            <person name="Castelle C.J."/>
            <person name="Probst A.J."/>
            <person name="Thomas B.C."/>
            <person name="Singh A."/>
            <person name="Wilkins M.J."/>
            <person name="Karaoz U."/>
            <person name="Brodie E.L."/>
            <person name="Williams K.H."/>
            <person name="Hubbard S.S."/>
            <person name="Banfield J.F."/>
        </authorList>
    </citation>
    <scope>NUCLEOTIDE SEQUENCE [LARGE SCALE GENOMIC DNA]</scope>
</reference>
<comment type="caution">
    <text evidence="1">The sequence shown here is derived from an EMBL/GenBank/DDBJ whole genome shotgun (WGS) entry which is preliminary data.</text>
</comment>
<evidence type="ECO:0000313" key="1">
    <source>
        <dbReference type="EMBL" id="OGZ29972.1"/>
    </source>
</evidence>
<gene>
    <name evidence="1" type="ORF">A2931_02190</name>
</gene>
<protein>
    <submittedName>
        <fullName evidence="1">Uncharacterized protein</fullName>
    </submittedName>
</protein>
<dbReference type="Proteomes" id="UP000177486">
    <property type="component" value="Unassembled WGS sequence"/>
</dbReference>
<sequence>MTTPEKFNAPEDKEKIEFMAWKETVERRIQGSKVLSKKEQNKYLDMVDPRSVREPLDPEDMMWDRKIRDKDFDPEDFTKFQLRVIESKNQNRINFMRSLIKPAKEELEMREWRKKIK</sequence>
<proteinExistence type="predicted"/>
<dbReference type="EMBL" id="MHMQ01000030">
    <property type="protein sequence ID" value="OGZ29972.1"/>
    <property type="molecule type" value="Genomic_DNA"/>
</dbReference>
<accession>A0A1G2EWU4</accession>
<dbReference type="AlphaFoldDB" id="A0A1G2EWU4"/>